<feature type="binding site" evidence="5">
    <location>
        <position position="49"/>
    </location>
    <ligand>
        <name>substrate</name>
    </ligand>
</feature>
<dbReference type="OrthoDB" id="9805159at2"/>
<comment type="caution">
    <text evidence="7">The sequence shown here is derived from an EMBL/GenBank/DDBJ whole genome shotgun (WGS) entry which is preliminary data.</text>
</comment>
<evidence type="ECO:0000259" key="6">
    <source>
        <dbReference type="SMART" id="SM00642"/>
    </source>
</evidence>
<evidence type="ECO:0000256" key="1">
    <source>
        <dbReference type="ARBA" id="ARBA00008452"/>
    </source>
</evidence>
<dbReference type="PIRSF" id="PIRSF003059">
    <property type="entry name" value="Sucrose_phosphorylase"/>
    <property type="match status" value="1"/>
</dbReference>
<dbReference type="GO" id="GO:0004645">
    <property type="term" value="F:1,4-alpha-oligoglucan phosphorylase activity"/>
    <property type="evidence" value="ECO:0007669"/>
    <property type="project" value="InterPro"/>
</dbReference>
<dbReference type="InterPro" id="IPR045857">
    <property type="entry name" value="O16G_dom_2"/>
</dbReference>
<keyword evidence="2" id="KW-0328">Glycosyltransferase</keyword>
<feature type="binding site" evidence="5">
    <location>
        <begin position="189"/>
        <end position="191"/>
    </location>
    <ligand>
        <name>substrate</name>
    </ligand>
</feature>
<dbReference type="PANTHER" id="PTHR38784:SF1">
    <property type="entry name" value="SUCROSE PHOSPHORYLASE"/>
    <property type="match status" value="1"/>
</dbReference>
<dbReference type="NCBIfam" id="TIGR03852">
    <property type="entry name" value="sucrose_gtfA"/>
    <property type="match status" value="1"/>
</dbReference>
<organism evidence="7 8">
    <name type="scientific">Cellulomonas terrae</name>
    <dbReference type="NCBI Taxonomy" id="311234"/>
    <lineage>
        <taxon>Bacteria</taxon>
        <taxon>Bacillati</taxon>
        <taxon>Actinomycetota</taxon>
        <taxon>Actinomycetes</taxon>
        <taxon>Micrococcales</taxon>
        <taxon>Cellulomonadaceae</taxon>
        <taxon>Cellulomonas</taxon>
    </lineage>
</organism>
<feature type="binding site" evidence="5">
    <location>
        <position position="87"/>
    </location>
    <ligand>
        <name>substrate</name>
    </ligand>
</feature>
<sequence length="487" mass="52800">MSHGPHLIAYADRLGGDLRGLRALLDGPLAGAFDGVHLLPFFTPFDGTDAGFDPDDHTAVDPRLGGWDGVRALADDRAVMADVIVNHVSARSAAFLDVRERGDASPSAPMFLTLSSIFPDGATEEDLARIYRPRPGLPFTAMRLGGRQRLVWTTFTPDQVDLDLRDPTAWDYVTSVIDHLVDAGVTLLRLDAVGYVGKVAGTSCFMTPQAFDVMRRISDHAHARGAQVLVEVHGHHTEQIAVAAQVDLVYDFALPPLVLHALTAGDLAPLAHWYDIRPRNAVTVLDTHDGIGIIDVGPGGAGEPGILEPAQIDTLVETIHRNSGGGSRLATGAAASNLDLYQVNCTFYDALARDDDRYALARLIQLFMPGIPQVYYVGLLAGTNDLDLLGETGVGRDVNRHRYTDAEIADELRRPVVRDVLAAVRLRREHPAFAGSPSWEFDGTTARSLWRCGEEEAALDLDVRDASYRVGVREADGSWRVVLTARG</sequence>
<feature type="active site" description="Proton donor" evidence="4">
    <location>
        <position position="231"/>
    </location>
</feature>
<feature type="domain" description="Glycosyl hydrolase family 13 catalytic" evidence="6">
    <location>
        <begin position="9"/>
        <end position="425"/>
    </location>
</feature>
<dbReference type="SUPFAM" id="SSF51445">
    <property type="entry name" value="(Trans)glycosidases"/>
    <property type="match status" value="1"/>
</dbReference>
<evidence type="ECO:0000313" key="7">
    <source>
        <dbReference type="EMBL" id="GEM00208.1"/>
    </source>
</evidence>
<dbReference type="PANTHER" id="PTHR38784">
    <property type="entry name" value="SUCROSE PHOSPHORYLASE"/>
    <property type="match status" value="1"/>
</dbReference>
<dbReference type="Gene3D" id="3.90.400.10">
    <property type="entry name" value="Oligo-1,6-glucosidase, Domain 2"/>
    <property type="match status" value="1"/>
</dbReference>
<feature type="binding site" evidence="5">
    <location>
        <begin position="339"/>
        <end position="342"/>
    </location>
    <ligand>
        <name>substrate</name>
    </ligand>
</feature>
<name>A0A511JQ96_9CELL</name>
<feature type="binding site" evidence="5">
    <location>
        <position position="396"/>
    </location>
    <ligand>
        <name>substrate</name>
    </ligand>
</feature>
<evidence type="ECO:0000256" key="3">
    <source>
        <dbReference type="ARBA" id="ARBA00022679"/>
    </source>
</evidence>
<keyword evidence="3" id="KW-0808">Transferase</keyword>
<feature type="binding site" evidence="5">
    <location>
        <begin position="288"/>
        <end position="289"/>
    </location>
    <ligand>
        <name>substrate</name>
    </ligand>
</feature>
<comment type="similarity">
    <text evidence="1">Belongs to the glycosyl hydrolase 13 family. Sucrose phosphorylase subfamily.</text>
</comment>
<feature type="active site" description="Nucleophile" evidence="4">
    <location>
        <position position="191"/>
    </location>
</feature>
<dbReference type="EMBL" id="BJWH01000029">
    <property type="protein sequence ID" value="GEM00208.1"/>
    <property type="molecule type" value="Genomic_DNA"/>
</dbReference>
<dbReference type="Gene3D" id="3.20.20.80">
    <property type="entry name" value="Glycosidases"/>
    <property type="match status" value="1"/>
</dbReference>
<dbReference type="InterPro" id="IPR017853">
    <property type="entry name" value="GH"/>
</dbReference>
<dbReference type="InterPro" id="IPR022527">
    <property type="entry name" value="Sucrose_phospho"/>
</dbReference>
<dbReference type="RefSeq" id="WP_146847802.1">
    <property type="nucleotide sequence ID" value="NZ_BJWH01000029.1"/>
</dbReference>
<evidence type="ECO:0000256" key="2">
    <source>
        <dbReference type="ARBA" id="ARBA00022676"/>
    </source>
</evidence>
<dbReference type="GO" id="GO:0005975">
    <property type="term" value="P:carbohydrate metabolic process"/>
    <property type="evidence" value="ECO:0007669"/>
    <property type="project" value="InterPro"/>
</dbReference>
<gene>
    <name evidence="7" type="ORF">CTE05_37540</name>
</gene>
<evidence type="ECO:0000313" key="8">
    <source>
        <dbReference type="Proteomes" id="UP000321049"/>
    </source>
</evidence>
<protein>
    <submittedName>
        <fullName evidence="7">Sucrose phosphorylase</fullName>
    </submittedName>
</protein>
<feature type="binding site" evidence="5">
    <location>
        <position position="231"/>
    </location>
    <ligand>
        <name>substrate</name>
    </ligand>
</feature>
<proteinExistence type="inferred from homology"/>
<dbReference type="Pfam" id="PF00128">
    <property type="entry name" value="Alpha-amylase"/>
    <property type="match status" value="1"/>
</dbReference>
<dbReference type="InterPro" id="IPR006047">
    <property type="entry name" value="GH13_cat_dom"/>
</dbReference>
<keyword evidence="8" id="KW-1185">Reference proteome</keyword>
<dbReference type="InterPro" id="IPR016377">
    <property type="entry name" value="Sucrose_GGa_phosphorylase-rel"/>
</dbReference>
<evidence type="ECO:0000256" key="4">
    <source>
        <dbReference type="PIRSR" id="PIRSR003059-1"/>
    </source>
</evidence>
<accession>A0A511JQ96</accession>
<dbReference type="SMART" id="SM00642">
    <property type="entry name" value="Aamy"/>
    <property type="match status" value="1"/>
</dbReference>
<reference evidence="7 8" key="1">
    <citation type="submission" date="2019-07" db="EMBL/GenBank/DDBJ databases">
        <title>Whole genome shotgun sequence of Cellulomonas terrae NBRC 100819.</title>
        <authorList>
            <person name="Hosoyama A."/>
            <person name="Uohara A."/>
            <person name="Ohji S."/>
            <person name="Ichikawa N."/>
        </authorList>
    </citation>
    <scope>NUCLEOTIDE SEQUENCE [LARGE SCALE GENOMIC DNA]</scope>
    <source>
        <strain evidence="7 8">NBRC 100819</strain>
    </source>
</reference>
<evidence type="ECO:0000256" key="5">
    <source>
        <dbReference type="PIRSR" id="PIRSR003059-2"/>
    </source>
</evidence>
<dbReference type="AlphaFoldDB" id="A0A511JQ96"/>
<dbReference type="Proteomes" id="UP000321049">
    <property type="component" value="Unassembled WGS sequence"/>
</dbReference>